<reference evidence="1 2" key="1">
    <citation type="submission" date="2016-03" db="EMBL/GenBank/DDBJ databases">
        <title>Acetic acid bacteria sequencing.</title>
        <authorList>
            <person name="Brandt J."/>
            <person name="Jakob F."/>
            <person name="Vogel R.F."/>
        </authorList>
    </citation>
    <scope>NUCLEOTIDE SEQUENCE [LARGE SCALE GENOMIC DNA]</scope>
    <source>
        <strain evidence="1 2">NBRC 101099</strain>
    </source>
</reference>
<dbReference type="Proteomes" id="UP000188604">
    <property type="component" value="Chromosome"/>
</dbReference>
<dbReference type="RefSeq" id="WP_077806332.1">
    <property type="nucleotide sequence ID" value="NZ_BJXS01000009.1"/>
</dbReference>
<dbReference type="GO" id="GO:0016740">
    <property type="term" value="F:transferase activity"/>
    <property type="evidence" value="ECO:0007669"/>
    <property type="project" value="UniProtKB-KW"/>
</dbReference>
<evidence type="ECO:0000313" key="1">
    <source>
        <dbReference type="EMBL" id="AQS87354.1"/>
    </source>
</evidence>
<gene>
    <name evidence="1" type="ORF">A0U93_04715</name>
</gene>
<protein>
    <submittedName>
        <fullName evidence="1">Amidinotransferase</fullName>
    </submittedName>
</protein>
<dbReference type="KEGG" id="nch:A0U93_04715"/>
<keyword evidence="1" id="KW-0808">Transferase</keyword>
<dbReference type="Pfam" id="PF19420">
    <property type="entry name" value="DDAH_eukar"/>
    <property type="match status" value="1"/>
</dbReference>
<sequence length="282" mass="31199">MRPHFLLVDPGHYDVSYAINPWMDPELWARNPAENAQGARRGFNALHAALERAGAKVTVVSGQEGLPDMVFPANAGIVFDGRVLPARFRFSERRGEEPYFQKIFEDMVADGTLTEIVPLPDGLLQEGAGDCLWDRSRGFAWVGYGQRSVEESVAVIAETFGIRVERLPLVTERFYHLDTCFHVLPRGEVLYYPPAFSAETQARIAAIVPPEQRIVATEEDARHFCVNAVAFDDQVIMAAPPASLVERLSALGYTVSGVPLQPFMLSGGGAYCMTLRLDNVTR</sequence>
<dbReference type="STRING" id="320497.A0U93_04715"/>
<accession>A0A1U9KNG7</accession>
<dbReference type="Gene3D" id="3.75.10.10">
    <property type="entry name" value="L-arginine/glycine Amidinotransferase, Chain A"/>
    <property type="match status" value="1"/>
</dbReference>
<dbReference type="EMBL" id="CP014691">
    <property type="protein sequence ID" value="AQS87354.1"/>
    <property type="molecule type" value="Genomic_DNA"/>
</dbReference>
<name>A0A1U9KNG7_9PROT</name>
<proteinExistence type="predicted"/>
<organism evidence="1 2">
    <name type="scientific">Neoasaia chiangmaiensis</name>
    <dbReference type="NCBI Taxonomy" id="320497"/>
    <lineage>
        <taxon>Bacteria</taxon>
        <taxon>Pseudomonadati</taxon>
        <taxon>Pseudomonadota</taxon>
        <taxon>Alphaproteobacteria</taxon>
        <taxon>Acetobacterales</taxon>
        <taxon>Acetobacteraceae</taxon>
        <taxon>Neoasaia</taxon>
    </lineage>
</organism>
<keyword evidence="2" id="KW-1185">Reference proteome</keyword>
<dbReference type="AlphaFoldDB" id="A0A1U9KNG7"/>
<dbReference type="OrthoDB" id="9814070at2"/>
<dbReference type="SUPFAM" id="SSF55909">
    <property type="entry name" value="Pentein"/>
    <property type="match status" value="1"/>
</dbReference>
<evidence type="ECO:0000313" key="2">
    <source>
        <dbReference type="Proteomes" id="UP000188604"/>
    </source>
</evidence>